<feature type="compositionally biased region" description="Basic and acidic residues" evidence="1">
    <location>
        <begin position="962"/>
        <end position="973"/>
    </location>
</feature>
<dbReference type="InterPro" id="IPR052429">
    <property type="entry name" value="BAH_domain_protein"/>
</dbReference>
<feature type="region of interest" description="Disordered" evidence="1">
    <location>
        <begin position="882"/>
        <end position="922"/>
    </location>
</feature>
<dbReference type="SMART" id="SM00439">
    <property type="entry name" value="BAH"/>
    <property type="match status" value="1"/>
</dbReference>
<protein>
    <recommendedName>
        <fullName evidence="2">BAH domain-containing protein</fullName>
    </recommendedName>
</protein>
<feature type="non-terminal residue" evidence="3">
    <location>
        <position position="1436"/>
    </location>
</feature>
<evidence type="ECO:0000313" key="4">
    <source>
        <dbReference type="Proteomes" id="UP000678393"/>
    </source>
</evidence>
<dbReference type="Proteomes" id="UP000678393">
    <property type="component" value="Unassembled WGS sequence"/>
</dbReference>
<reference evidence="3" key="1">
    <citation type="submission" date="2021-04" db="EMBL/GenBank/DDBJ databases">
        <authorList>
            <consortium name="Molecular Ecology Group"/>
        </authorList>
    </citation>
    <scope>NUCLEOTIDE SEQUENCE</scope>
</reference>
<dbReference type="InterPro" id="IPR048924">
    <property type="entry name" value="BAHCC1-like_Tudor"/>
</dbReference>
<dbReference type="PROSITE" id="PS51038">
    <property type="entry name" value="BAH"/>
    <property type="match status" value="1"/>
</dbReference>
<gene>
    <name evidence="3" type="ORF">CUNI_LOCUS10187</name>
</gene>
<feature type="compositionally biased region" description="Polar residues" evidence="1">
    <location>
        <begin position="1072"/>
        <end position="1084"/>
    </location>
</feature>
<dbReference type="InterPro" id="IPR043151">
    <property type="entry name" value="BAH_sf"/>
</dbReference>
<dbReference type="OrthoDB" id="6426227at2759"/>
<feature type="compositionally biased region" description="Low complexity" evidence="1">
    <location>
        <begin position="692"/>
        <end position="734"/>
    </location>
</feature>
<proteinExistence type="predicted"/>
<dbReference type="Pfam" id="PF01426">
    <property type="entry name" value="BAH"/>
    <property type="match status" value="1"/>
</dbReference>
<feature type="compositionally biased region" description="Low complexity" evidence="1">
    <location>
        <begin position="1061"/>
        <end position="1071"/>
    </location>
</feature>
<evidence type="ECO:0000313" key="3">
    <source>
        <dbReference type="EMBL" id="CAG5124629.1"/>
    </source>
</evidence>
<dbReference type="Gene3D" id="2.30.30.490">
    <property type="match status" value="1"/>
</dbReference>
<feature type="region of interest" description="Disordered" evidence="1">
    <location>
        <begin position="829"/>
        <end position="851"/>
    </location>
</feature>
<organism evidence="3 4">
    <name type="scientific">Candidula unifasciata</name>
    <dbReference type="NCBI Taxonomy" id="100452"/>
    <lineage>
        <taxon>Eukaryota</taxon>
        <taxon>Metazoa</taxon>
        <taxon>Spiralia</taxon>
        <taxon>Lophotrochozoa</taxon>
        <taxon>Mollusca</taxon>
        <taxon>Gastropoda</taxon>
        <taxon>Heterobranchia</taxon>
        <taxon>Euthyneura</taxon>
        <taxon>Panpulmonata</taxon>
        <taxon>Eupulmonata</taxon>
        <taxon>Stylommatophora</taxon>
        <taxon>Helicina</taxon>
        <taxon>Helicoidea</taxon>
        <taxon>Geomitridae</taxon>
        <taxon>Candidula</taxon>
    </lineage>
</organism>
<dbReference type="InterPro" id="IPR001025">
    <property type="entry name" value="BAH_dom"/>
</dbReference>
<feature type="compositionally biased region" description="Basic and acidic residues" evidence="1">
    <location>
        <begin position="1230"/>
        <end position="1241"/>
    </location>
</feature>
<dbReference type="GO" id="GO:0003682">
    <property type="term" value="F:chromatin binding"/>
    <property type="evidence" value="ECO:0007669"/>
    <property type="project" value="InterPro"/>
</dbReference>
<dbReference type="Pfam" id="PF21744">
    <property type="entry name" value="BAHCC1-like_Tudor"/>
    <property type="match status" value="1"/>
</dbReference>
<evidence type="ECO:0000259" key="2">
    <source>
        <dbReference type="PROSITE" id="PS51038"/>
    </source>
</evidence>
<accession>A0A8S3Z632</accession>
<feature type="region of interest" description="Disordered" evidence="1">
    <location>
        <begin position="1222"/>
        <end position="1269"/>
    </location>
</feature>
<name>A0A8S3Z632_9EUPU</name>
<keyword evidence="4" id="KW-1185">Reference proteome</keyword>
<feature type="region of interest" description="Disordered" evidence="1">
    <location>
        <begin position="1012"/>
        <end position="1084"/>
    </location>
</feature>
<feature type="compositionally biased region" description="Basic and acidic residues" evidence="1">
    <location>
        <begin position="313"/>
        <end position="328"/>
    </location>
</feature>
<feature type="compositionally biased region" description="Low complexity" evidence="1">
    <location>
        <begin position="889"/>
        <end position="909"/>
    </location>
</feature>
<feature type="compositionally biased region" description="Basic residues" evidence="1">
    <location>
        <begin position="760"/>
        <end position="770"/>
    </location>
</feature>
<feature type="domain" description="BAH" evidence="2">
    <location>
        <begin position="1310"/>
        <end position="1433"/>
    </location>
</feature>
<feature type="compositionally biased region" description="Basic and acidic residues" evidence="1">
    <location>
        <begin position="370"/>
        <end position="386"/>
    </location>
</feature>
<feature type="region of interest" description="Disordered" evidence="1">
    <location>
        <begin position="296"/>
        <end position="328"/>
    </location>
</feature>
<dbReference type="Pfam" id="PF24912">
    <property type="entry name" value="SH3_TNRC18"/>
    <property type="match status" value="1"/>
</dbReference>
<feature type="region of interest" description="Disordered" evidence="1">
    <location>
        <begin position="370"/>
        <end position="429"/>
    </location>
</feature>
<feature type="compositionally biased region" description="Basic residues" evidence="1">
    <location>
        <begin position="387"/>
        <end position="401"/>
    </location>
</feature>
<feature type="region of interest" description="Disordered" evidence="1">
    <location>
        <begin position="953"/>
        <end position="996"/>
    </location>
</feature>
<dbReference type="InterPro" id="IPR056841">
    <property type="entry name" value="TNRC18_BAHCC1-like_SH3"/>
</dbReference>
<feature type="compositionally biased region" description="Low complexity" evidence="1">
    <location>
        <begin position="835"/>
        <end position="850"/>
    </location>
</feature>
<sequence length="1436" mass="156869">HSVNPSPWIPQVPFHIHPALNSSGATFDPSFPITAPCGYKFAHDSLTGQFFIVPTGDFAEQGGVWPAASFPPAPGAHFQSSISVPAVNISGPEAKDENSSTSALKSASGNVTAAAVTSAASLPSVLQTDVLKVTPPVLEDRGCSPVVFEDISTLLSSQHQTLKNVTSCTVETQTCNEFVKSNITEKLSAPRLILQDQAVQASFPDISVLNPLSVQCPDHDSVDVLTRSHEVKTNTDRASYNPFTDPQILQAADGLELLSTLAEKRTKCSSFDDPKRIFPSPSDSFKSDCASIVATEETLSPEDTEPKSGQCTPRRDFRRDLSPKWSIPKKELQTSSIFADFKTPTDIEIPEESKMRVKLAEVRRKYKEKQKELAKLQSKKSEEAKPSKRGPGRPPKKKLHNKRSDDESSSSSSKTKDHHQPLKKKRPAEELVDRVFRKLPPVIKSSKVSRSIHYVKSKTGPFFRRKSASSSVKRNKDTGNIFTNLESFSGDYLKRREKAFKHQSHKQKKHLYRSGHTAIKSETCSLTCHQESGLGLLVKFALTVSTTSQSSSNVSLSLSSLTAASSSSASVRESQSSIGCFNSGVFSTSNNTNYCSSLYSSCSSLYNMNSNTSHGSQAPGVTFGSLSSLMSSPSSGPISFTSPSLTAGSHNCGTPAAKSISTFAAAAASSPLASVIGSPSASVYTVSPLFPSPGAQQSSAEESSGGLSSGTSSISSGSASFSTSSSSTASGSTSCGMDISPLKKKPDDDYDTDTSDTSPNKKRKPGRPRKINPEKSSVGTETIWAKKSNTIGMLQEPGCLQNKDAIRKSDASVTTQVEDEWRLRRRSERIFLGEPSPQSSPSLSPSPSEPVWKLSNFMPKGKRALEDNKCIKEFDKDVRKAVSSKDQISLSSPHVSSVSSPTVSSTSTVQAEEKDYASPVSSVVPHKAVVEPSISKVDNVKVVVKLEDAVKGSPLFSSSPLEKSRKTYEDIAHNKKKSKEKRTKMEVSPSKSMSLHLATAVEEKVKRAEEHSKIKLQKAKSLHDLTQRVKKKYSKSCMKKRKDDQDTKSRKKRRKIDSDSSDSVNSSSDSVTENTLTSEPRSCKLQQSDLKEGLKVLYLIDGLFHEGTVKALQPPDVYGVLTAGQRGNRPHILSLEEILKFAVLDMKPDSVLKVPEGTRICAFWSQQFSCLYPGNSKPIYNGNKVAIPVEFDDGDNGKIELDHIRLLPPEFPIVEYEPDPLEVLPKRKQRSSDSSDVRKSMETASTNKQLESEEDNDEDGSESKTDADSDDLGVMVTYEAWKWHGKGVKRIGPKGKSKKVFYKAVTRGQETIQIGDSAVFVSKDGSQCPYIGHIESLWESVNGQMMVKVRWYYHPEETHSNRKLSDPKNALFESQHKDENDIQTIAYKCEVLPYAQFRKRTSQAAKNVEPLGANVFYLAGCYDPSAKSITFYQGVS</sequence>
<feature type="region of interest" description="Disordered" evidence="1">
    <location>
        <begin position="692"/>
        <end position="790"/>
    </location>
</feature>
<dbReference type="PANTHER" id="PTHR12505">
    <property type="entry name" value="PHD FINGER TRANSCRIPTION FACTOR"/>
    <property type="match status" value="1"/>
</dbReference>
<feature type="compositionally biased region" description="Basic residues" evidence="1">
    <location>
        <begin position="1028"/>
        <end position="1040"/>
    </location>
</feature>
<evidence type="ECO:0000256" key="1">
    <source>
        <dbReference type="SAM" id="MobiDB-lite"/>
    </source>
</evidence>
<dbReference type="EMBL" id="CAJHNH020001825">
    <property type="protein sequence ID" value="CAG5124629.1"/>
    <property type="molecule type" value="Genomic_DNA"/>
</dbReference>
<dbReference type="PANTHER" id="PTHR12505:SF24">
    <property type="entry name" value="PROTEIN WINGED EYE"/>
    <property type="match status" value="1"/>
</dbReference>
<comment type="caution">
    <text evidence="3">The sequence shown here is derived from an EMBL/GenBank/DDBJ whole genome shotgun (WGS) entry which is preliminary data.</text>
</comment>